<reference evidence="1 2" key="1">
    <citation type="journal article" date="2018" name="Front. Plant Sci.">
        <title>Red Clover (Trifolium pratense) and Zigzag Clover (T. medium) - A Picture of Genomic Similarities and Differences.</title>
        <authorList>
            <person name="Dluhosova J."/>
            <person name="Istvanek J."/>
            <person name="Nedelnik J."/>
            <person name="Repkova J."/>
        </authorList>
    </citation>
    <scope>NUCLEOTIDE SEQUENCE [LARGE SCALE GENOMIC DNA]</scope>
    <source>
        <strain evidence="2">cv. 10/8</strain>
        <tissue evidence="1">Leaf</tissue>
    </source>
</reference>
<dbReference type="AlphaFoldDB" id="A0A392U627"/>
<protein>
    <submittedName>
        <fullName evidence="1">Uncharacterized protein</fullName>
    </submittedName>
</protein>
<feature type="non-terminal residue" evidence="1">
    <location>
        <position position="1"/>
    </location>
</feature>
<keyword evidence="2" id="KW-1185">Reference proteome</keyword>
<organism evidence="1 2">
    <name type="scientific">Trifolium medium</name>
    <dbReference type="NCBI Taxonomy" id="97028"/>
    <lineage>
        <taxon>Eukaryota</taxon>
        <taxon>Viridiplantae</taxon>
        <taxon>Streptophyta</taxon>
        <taxon>Embryophyta</taxon>
        <taxon>Tracheophyta</taxon>
        <taxon>Spermatophyta</taxon>
        <taxon>Magnoliopsida</taxon>
        <taxon>eudicotyledons</taxon>
        <taxon>Gunneridae</taxon>
        <taxon>Pentapetalae</taxon>
        <taxon>rosids</taxon>
        <taxon>fabids</taxon>
        <taxon>Fabales</taxon>
        <taxon>Fabaceae</taxon>
        <taxon>Papilionoideae</taxon>
        <taxon>50 kb inversion clade</taxon>
        <taxon>NPAAA clade</taxon>
        <taxon>Hologalegina</taxon>
        <taxon>IRL clade</taxon>
        <taxon>Trifolieae</taxon>
        <taxon>Trifolium</taxon>
    </lineage>
</organism>
<proteinExistence type="predicted"/>
<evidence type="ECO:0000313" key="2">
    <source>
        <dbReference type="Proteomes" id="UP000265520"/>
    </source>
</evidence>
<accession>A0A392U627</accession>
<dbReference type="EMBL" id="LXQA010725110">
    <property type="protein sequence ID" value="MCI67846.1"/>
    <property type="molecule type" value="Genomic_DNA"/>
</dbReference>
<evidence type="ECO:0000313" key="1">
    <source>
        <dbReference type="EMBL" id="MCI67846.1"/>
    </source>
</evidence>
<comment type="caution">
    <text evidence="1">The sequence shown here is derived from an EMBL/GenBank/DDBJ whole genome shotgun (WGS) entry which is preliminary data.</text>
</comment>
<sequence length="60" mass="6788">SRSMRRALSAKNKLLSLMDRCLFQIFMISTVRLGRDAIISFTRGSSILCQSKLLKLLEIG</sequence>
<name>A0A392U627_9FABA</name>
<dbReference type="Proteomes" id="UP000265520">
    <property type="component" value="Unassembled WGS sequence"/>
</dbReference>